<sequence>MEQPAADSLVLYKRRPARVVAVTDKLEIELPGGGARRVRPKDVVPLHPGPLRSLGELRPVEGEIEAACELLAGQTTTVAELAELAFGAFTPATAWAVWERVEEGIELEGEAPDAIRVRTPEEAAAEREAREGRDRRRRAWGELLQRIQAGRVLPEDRPQLADLEGLALGRHEGSRILRALDRAERPEVAHELLLKLGAWGPEVDPHPVREGLPEAPPALELPELAAAPRRDLTALEAFAIDDEGNQDPDDAVSWDGRWLWVHVADAAALVLPGSAADEEARLRGATQYLPHRQVPMLPVQAVQRLGLGLAPVSPALSFGIRMDAEGEILDVAIVPSTVRVRRLSYGEAERRLHEEPFAGLHRLALRLRERRLAAGAVDIRLPEARVRVVAGEVRIEPLPPLASRLLVSELMLRAGEAAARYAAAEGIALPFIAQSPPDEADPGEGLAGMYALRRRMRPRQIVTAPEPHAGLGLAAYCQATSPLRRYTDLLTHQQLRAHVTGGEPLDAETVRARAGAAEQAMAAVRRAERASNRHWTLVWLLRHERWRGEAVVVEPRERRSVVIVPELALEAQVALRGVPQPNERLPVVLTGVDLPNLEARFRLERG</sequence>
<dbReference type="Pfam" id="PF00773">
    <property type="entry name" value="RNB"/>
    <property type="match status" value="2"/>
</dbReference>
<reference evidence="2 3" key="1">
    <citation type="submission" date="2018-11" db="EMBL/GenBank/DDBJ databases">
        <title>Genomic Encyclopedia of Type Strains, Phase IV (KMG-IV): sequencing the most valuable type-strain genomes for metagenomic binning, comparative biology and taxonomic classification.</title>
        <authorList>
            <person name="Goeker M."/>
        </authorList>
    </citation>
    <scope>NUCLEOTIDE SEQUENCE [LARGE SCALE GENOMIC DNA]</scope>
    <source>
        <strain evidence="2 3">DSM 100275</strain>
    </source>
</reference>
<dbReference type="InterPro" id="IPR012340">
    <property type="entry name" value="NA-bd_OB-fold"/>
</dbReference>
<name>A0A3N1Y263_9GAMM</name>
<protein>
    <submittedName>
        <fullName evidence="2">Exoribonuclease-2</fullName>
    </submittedName>
</protein>
<dbReference type="PANTHER" id="PTHR23355:SF42">
    <property type="entry name" value="RIBONUCLEASE II, CHLOROPLASTIC_MITOCHONDRIAL"/>
    <property type="match status" value="1"/>
</dbReference>
<dbReference type="InterPro" id="IPR036388">
    <property type="entry name" value="WH-like_DNA-bd_sf"/>
</dbReference>
<dbReference type="GO" id="GO:0006402">
    <property type="term" value="P:mRNA catabolic process"/>
    <property type="evidence" value="ECO:0007669"/>
    <property type="project" value="TreeGrafter"/>
</dbReference>
<comment type="caution">
    <text evidence="2">The sequence shown here is derived from an EMBL/GenBank/DDBJ whole genome shotgun (WGS) entry which is preliminary data.</text>
</comment>
<gene>
    <name evidence="2" type="ORF">EDC57_2111</name>
</gene>
<dbReference type="InterPro" id="IPR001900">
    <property type="entry name" value="RNase_II/R"/>
</dbReference>
<dbReference type="GO" id="GO:0000932">
    <property type="term" value="C:P-body"/>
    <property type="evidence" value="ECO:0007669"/>
    <property type="project" value="TreeGrafter"/>
</dbReference>
<dbReference type="PANTHER" id="PTHR23355">
    <property type="entry name" value="RIBONUCLEASE"/>
    <property type="match status" value="1"/>
</dbReference>
<dbReference type="Proteomes" id="UP000276634">
    <property type="component" value="Unassembled WGS sequence"/>
</dbReference>
<accession>A0A3N1Y263</accession>
<dbReference type="AlphaFoldDB" id="A0A3N1Y263"/>
<dbReference type="SMART" id="SM00955">
    <property type="entry name" value="RNB"/>
    <property type="match status" value="1"/>
</dbReference>
<dbReference type="Gene3D" id="2.40.50.140">
    <property type="entry name" value="Nucleic acid-binding proteins"/>
    <property type="match status" value="1"/>
</dbReference>
<feature type="domain" description="RNB" evidence="1">
    <location>
        <begin position="229"/>
        <end position="501"/>
    </location>
</feature>
<dbReference type="Pfam" id="PF18614">
    <property type="entry name" value="RNase_II_C_S1"/>
    <property type="match status" value="1"/>
</dbReference>
<proteinExistence type="predicted"/>
<dbReference type="Gene3D" id="1.10.10.10">
    <property type="entry name" value="Winged helix-like DNA-binding domain superfamily/Winged helix DNA-binding domain"/>
    <property type="match status" value="1"/>
</dbReference>
<dbReference type="InterPro" id="IPR040596">
    <property type="entry name" value="RNase_II_C_S1"/>
</dbReference>
<evidence type="ECO:0000313" key="3">
    <source>
        <dbReference type="Proteomes" id="UP000276634"/>
    </source>
</evidence>
<dbReference type="EMBL" id="RJVI01000002">
    <property type="protein sequence ID" value="ROR32896.1"/>
    <property type="molecule type" value="Genomic_DNA"/>
</dbReference>
<evidence type="ECO:0000313" key="2">
    <source>
        <dbReference type="EMBL" id="ROR32896.1"/>
    </source>
</evidence>
<dbReference type="InterPro" id="IPR050180">
    <property type="entry name" value="RNR_Ribonuclease"/>
</dbReference>
<evidence type="ECO:0000259" key="1">
    <source>
        <dbReference type="SMART" id="SM00955"/>
    </source>
</evidence>
<keyword evidence="3" id="KW-1185">Reference proteome</keyword>
<organism evidence="2 3">
    <name type="scientific">Inmirania thermothiophila</name>
    <dbReference type="NCBI Taxonomy" id="1750597"/>
    <lineage>
        <taxon>Bacteria</taxon>
        <taxon>Pseudomonadati</taxon>
        <taxon>Pseudomonadota</taxon>
        <taxon>Gammaproteobacteria</taxon>
        <taxon>Chromatiales</taxon>
        <taxon>Ectothiorhodospiraceae</taxon>
        <taxon>Inmirania</taxon>
    </lineage>
</organism>
<dbReference type="SUPFAM" id="SSF50249">
    <property type="entry name" value="Nucleic acid-binding proteins"/>
    <property type="match status" value="2"/>
</dbReference>
<dbReference type="GO" id="GO:0000175">
    <property type="term" value="F:3'-5'-RNA exonuclease activity"/>
    <property type="evidence" value="ECO:0007669"/>
    <property type="project" value="TreeGrafter"/>
</dbReference>
<dbReference type="Pfam" id="PF23161">
    <property type="entry name" value="HTH_RNase_II"/>
    <property type="match status" value="1"/>
</dbReference>
<dbReference type="RefSeq" id="WP_245995230.1">
    <property type="nucleotide sequence ID" value="NZ_RJVI01000002.1"/>
</dbReference>
<dbReference type="InterPro" id="IPR056404">
    <property type="entry name" value="HTH_RNase_II"/>
</dbReference>
<dbReference type="GO" id="GO:0003723">
    <property type="term" value="F:RNA binding"/>
    <property type="evidence" value="ECO:0007669"/>
    <property type="project" value="InterPro"/>
</dbReference>